<evidence type="ECO:0000313" key="2">
    <source>
        <dbReference type="EMBL" id="KAB7494594.1"/>
    </source>
</evidence>
<sequence>MIIKSWCVSFPLLVLLVCGLTCSNSFVLEDEARRNDGLKVLSPVLYKILLERYPQLFDPNYEMEKRYNAYEFGLGKRSRQYSFGIGKRSGKFNFGLGKKSEAFGFRTEDDNNPLELIDSDDFEETGTETLRGGRNLYLEDDEIYDDYLPLNRNSRMYSFGIGKRLNGNPSENPLFQFGLGKRPISSFNFGLGKRRDLISFENDNNAEETEDKERKGLLTLLD</sequence>
<accession>A0A5N5SKI5</accession>
<comment type="caution">
    <text evidence="2">The sequence shown here is derived from an EMBL/GenBank/DDBJ whole genome shotgun (WGS) entry which is preliminary data.</text>
</comment>
<evidence type="ECO:0000313" key="3">
    <source>
        <dbReference type="Proteomes" id="UP000326759"/>
    </source>
</evidence>
<dbReference type="Proteomes" id="UP000326759">
    <property type="component" value="Unassembled WGS sequence"/>
</dbReference>
<feature type="signal peptide" evidence="1">
    <location>
        <begin position="1"/>
        <end position="25"/>
    </location>
</feature>
<dbReference type="EMBL" id="SEYY01023808">
    <property type="protein sequence ID" value="KAB7494594.1"/>
    <property type="molecule type" value="Genomic_DNA"/>
</dbReference>
<protein>
    <recommendedName>
        <fullName evidence="4">Allatostatin</fullName>
    </recommendedName>
</protein>
<gene>
    <name evidence="2" type="ORF">Anas_06190</name>
</gene>
<reference evidence="2 3" key="1">
    <citation type="journal article" date="2019" name="PLoS Biol.">
        <title>Sex chromosomes control vertical transmission of feminizing Wolbachia symbionts in an isopod.</title>
        <authorList>
            <person name="Becking T."/>
            <person name="Chebbi M.A."/>
            <person name="Giraud I."/>
            <person name="Moumen B."/>
            <person name="Laverre T."/>
            <person name="Caubet Y."/>
            <person name="Peccoud J."/>
            <person name="Gilbert C."/>
            <person name="Cordaux R."/>
        </authorList>
    </citation>
    <scope>NUCLEOTIDE SEQUENCE [LARGE SCALE GENOMIC DNA]</scope>
    <source>
        <strain evidence="2">ANa2</strain>
        <tissue evidence="2">Whole body excluding digestive tract and cuticle</tissue>
    </source>
</reference>
<keyword evidence="3" id="KW-1185">Reference proteome</keyword>
<proteinExistence type="predicted"/>
<dbReference type="AlphaFoldDB" id="A0A5N5SKI5"/>
<organism evidence="2 3">
    <name type="scientific">Armadillidium nasatum</name>
    <dbReference type="NCBI Taxonomy" id="96803"/>
    <lineage>
        <taxon>Eukaryota</taxon>
        <taxon>Metazoa</taxon>
        <taxon>Ecdysozoa</taxon>
        <taxon>Arthropoda</taxon>
        <taxon>Crustacea</taxon>
        <taxon>Multicrustacea</taxon>
        <taxon>Malacostraca</taxon>
        <taxon>Eumalacostraca</taxon>
        <taxon>Peracarida</taxon>
        <taxon>Isopoda</taxon>
        <taxon>Oniscidea</taxon>
        <taxon>Crinocheta</taxon>
        <taxon>Armadillidiidae</taxon>
        <taxon>Armadillidium</taxon>
    </lineage>
</organism>
<feature type="chain" id="PRO_5024345493" description="Allatostatin" evidence="1">
    <location>
        <begin position="26"/>
        <end position="222"/>
    </location>
</feature>
<dbReference type="OrthoDB" id="6349086at2759"/>
<keyword evidence="1" id="KW-0732">Signal</keyword>
<evidence type="ECO:0000256" key="1">
    <source>
        <dbReference type="SAM" id="SignalP"/>
    </source>
</evidence>
<name>A0A5N5SKI5_9CRUS</name>
<evidence type="ECO:0008006" key="4">
    <source>
        <dbReference type="Google" id="ProtNLM"/>
    </source>
</evidence>